<sequence length="90" mass="10356">MPDDIREVLCRKWALEVLRFLFKEGTQNYSQIEAEFETSSDVVVKRLQELASAGLLSRQERGPKDVRYTITADGRELIALVDQISQLLEE</sequence>
<protein>
    <submittedName>
        <fullName evidence="6">Winged helix-turn-helix transcriptional regulator</fullName>
    </submittedName>
</protein>
<dbReference type="Proteomes" id="UP001208186">
    <property type="component" value="Unassembled WGS sequence"/>
</dbReference>
<keyword evidence="7" id="KW-1185">Reference proteome</keyword>
<feature type="domain" description="HTH hxlR-type" evidence="4">
    <location>
        <begin position="1"/>
        <end position="90"/>
    </location>
</feature>
<dbReference type="InterPro" id="IPR036388">
    <property type="entry name" value="WH-like_DNA-bd_sf"/>
</dbReference>
<dbReference type="InterPro" id="IPR036390">
    <property type="entry name" value="WH_DNA-bd_sf"/>
</dbReference>
<keyword evidence="1" id="KW-0805">Transcription regulation</keyword>
<dbReference type="EMBL" id="JAOPKC010000004">
    <property type="protein sequence ID" value="MCU4717590.1"/>
    <property type="molecule type" value="Genomic_DNA"/>
</dbReference>
<dbReference type="InterPro" id="IPR002577">
    <property type="entry name" value="HTH_HxlR"/>
</dbReference>
<accession>A0AAE3IB59</accession>
<evidence type="ECO:0000256" key="1">
    <source>
        <dbReference type="ARBA" id="ARBA00023015"/>
    </source>
</evidence>
<evidence type="ECO:0000313" key="7">
    <source>
        <dbReference type="Proteomes" id="UP001208186"/>
    </source>
</evidence>
<dbReference type="PANTHER" id="PTHR33204">
    <property type="entry name" value="TRANSCRIPTIONAL REGULATOR, MARR FAMILY"/>
    <property type="match status" value="1"/>
</dbReference>
<proteinExistence type="predicted"/>
<dbReference type="SUPFAM" id="SSF46785">
    <property type="entry name" value="Winged helix' DNA-binding domain"/>
    <property type="match status" value="1"/>
</dbReference>
<dbReference type="PANTHER" id="PTHR33204:SF18">
    <property type="entry name" value="TRANSCRIPTIONAL REGULATORY PROTEIN"/>
    <property type="match status" value="1"/>
</dbReference>
<dbReference type="Gene3D" id="1.10.10.10">
    <property type="entry name" value="Winged helix-like DNA-binding domain superfamily/Winged helix DNA-binding domain"/>
    <property type="match status" value="1"/>
</dbReference>
<evidence type="ECO:0000313" key="8">
    <source>
        <dbReference type="Proteomes" id="UP001209746"/>
    </source>
</evidence>
<dbReference type="Proteomes" id="UP001209746">
    <property type="component" value="Unassembled WGS sequence"/>
</dbReference>
<dbReference type="EMBL" id="JAOPKD010000005">
    <property type="protein sequence ID" value="MCU4726881.1"/>
    <property type="molecule type" value="Genomic_DNA"/>
</dbReference>
<organism evidence="6 8">
    <name type="scientific">Halapricum hydrolyticum</name>
    <dbReference type="NCBI Taxonomy" id="2979991"/>
    <lineage>
        <taxon>Archaea</taxon>
        <taxon>Methanobacteriati</taxon>
        <taxon>Methanobacteriota</taxon>
        <taxon>Stenosarchaea group</taxon>
        <taxon>Halobacteria</taxon>
        <taxon>Halobacteriales</taxon>
        <taxon>Haloarculaceae</taxon>
        <taxon>Halapricum</taxon>
    </lineage>
</organism>
<comment type="caution">
    <text evidence="6">The sequence shown here is derived from an EMBL/GenBank/DDBJ whole genome shotgun (WGS) entry which is preliminary data.</text>
</comment>
<reference evidence="6" key="1">
    <citation type="submission" date="2023-02" db="EMBL/GenBank/DDBJ databases">
        <title>Enrichment on poylsaccharides allowed isolation of novel metabolic and taxonomic groups of Haloarchaea.</title>
        <authorList>
            <person name="Sorokin D.Y."/>
            <person name="Elcheninov A.G."/>
            <person name="Khizhniak T.V."/>
            <person name="Kolganova T.V."/>
            <person name="Kublanov I.V."/>
        </authorList>
    </citation>
    <scope>NUCLEOTIDE SEQUENCE</scope>
    <source>
        <strain evidence="5 7">HArc-curdl5-1</strain>
        <strain evidence="6">HArc-curdl7</strain>
    </source>
</reference>
<dbReference type="RefSeq" id="WP_315908355.1">
    <property type="nucleotide sequence ID" value="NZ_JAOPKC010000004.1"/>
</dbReference>
<dbReference type="PROSITE" id="PS51118">
    <property type="entry name" value="HTH_HXLR"/>
    <property type="match status" value="1"/>
</dbReference>
<evidence type="ECO:0000259" key="4">
    <source>
        <dbReference type="PROSITE" id="PS51118"/>
    </source>
</evidence>
<keyword evidence="3" id="KW-0804">Transcription</keyword>
<evidence type="ECO:0000256" key="3">
    <source>
        <dbReference type="ARBA" id="ARBA00023163"/>
    </source>
</evidence>
<dbReference type="AlphaFoldDB" id="A0AAE3IB59"/>
<gene>
    <name evidence="6" type="ORF">OB914_07855</name>
    <name evidence="5" type="ORF">OB916_05870</name>
</gene>
<keyword evidence="2" id="KW-0238">DNA-binding</keyword>
<dbReference type="Pfam" id="PF01638">
    <property type="entry name" value="HxlR"/>
    <property type="match status" value="1"/>
</dbReference>
<evidence type="ECO:0000313" key="6">
    <source>
        <dbReference type="EMBL" id="MCU4726881.1"/>
    </source>
</evidence>
<evidence type="ECO:0000313" key="5">
    <source>
        <dbReference type="EMBL" id="MCU4717590.1"/>
    </source>
</evidence>
<evidence type="ECO:0000256" key="2">
    <source>
        <dbReference type="ARBA" id="ARBA00023125"/>
    </source>
</evidence>
<dbReference type="GO" id="GO:0003677">
    <property type="term" value="F:DNA binding"/>
    <property type="evidence" value="ECO:0007669"/>
    <property type="project" value="UniProtKB-KW"/>
</dbReference>
<name>A0AAE3IB59_9EURY</name>